<gene>
    <name evidence="8" type="ORF">GCM10011379_51560</name>
</gene>
<reference evidence="8" key="1">
    <citation type="journal article" date="2014" name="Int. J. Syst. Evol. Microbiol.">
        <title>Complete genome sequence of Corynebacterium casei LMG S-19264T (=DSM 44701T), isolated from a smear-ripened cheese.</title>
        <authorList>
            <consortium name="US DOE Joint Genome Institute (JGI-PGF)"/>
            <person name="Walter F."/>
            <person name="Albersmeier A."/>
            <person name="Kalinowski J."/>
            <person name="Ruckert C."/>
        </authorList>
    </citation>
    <scope>NUCLEOTIDE SEQUENCE</scope>
    <source>
        <strain evidence="8">CGMCC 1.15290</strain>
    </source>
</reference>
<comment type="caution">
    <text evidence="8">The sequence shown here is derived from an EMBL/GenBank/DDBJ whole genome shotgun (WGS) entry which is preliminary data.</text>
</comment>
<keyword evidence="9" id="KW-1185">Reference proteome</keyword>
<evidence type="ECO:0000256" key="6">
    <source>
        <dbReference type="SAM" id="SignalP"/>
    </source>
</evidence>
<dbReference type="Pfam" id="PF00578">
    <property type="entry name" value="AhpC-TSA"/>
    <property type="match status" value="1"/>
</dbReference>
<dbReference type="Proteomes" id="UP000627292">
    <property type="component" value="Unassembled WGS sequence"/>
</dbReference>
<dbReference type="InterPro" id="IPR050553">
    <property type="entry name" value="Thioredoxin_ResA/DsbE_sf"/>
</dbReference>
<keyword evidence="3" id="KW-1015">Disulfide bond</keyword>
<proteinExistence type="predicted"/>
<evidence type="ECO:0000256" key="1">
    <source>
        <dbReference type="ARBA" id="ARBA00004196"/>
    </source>
</evidence>
<dbReference type="InterPro" id="IPR013766">
    <property type="entry name" value="Thioredoxin_domain"/>
</dbReference>
<organism evidence="8 9">
    <name type="scientific">Filimonas zeae</name>
    <dbReference type="NCBI Taxonomy" id="1737353"/>
    <lineage>
        <taxon>Bacteria</taxon>
        <taxon>Pseudomonadati</taxon>
        <taxon>Bacteroidota</taxon>
        <taxon>Chitinophagia</taxon>
        <taxon>Chitinophagales</taxon>
        <taxon>Chitinophagaceae</taxon>
        <taxon>Filimonas</taxon>
    </lineage>
</organism>
<feature type="domain" description="Thioredoxin" evidence="7">
    <location>
        <begin position="249"/>
        <end position="390"/>
    </location>
</feature>
<feature type="coiled-coil region" evidence="5">
    <location>
        <begin position="164"/>
        <end position="191"/>
    </location>
</feature>
<keyword evidence="2" id="KW-0201">Cytochrome c-type biogenesis</keyword>
<evidence type="ECO:0000256" key="2">
    <source>
        <dbReference type="ARBA" id="ARBA00022748"/>
    </source>
</evidence>
<name>A0A917J2W0_9BACT</name>
<feature type="signal peptide" evidence="6">
    <location>
        <begin position="1"/>
        <end position="20"/>
    </location>
</feature>
<accession>A0A917J2W0</accession>
<evidence type="ECO:0000313" key="9">
    <source>
        <dbReference type="Proteomes" id="UP000627292"/>
    </source>
</evidence>
<keyword evidence="6" id="KW-0732">Signal</keyword>
<dbReference type="InterPro" id="IPR036249">
    <property type="entry name" value="Thioredoxin-like_sf"/>
</dbReference>
<dbReference type="Pfam" id="PF14289">
    <property type="entry name" value="DUF4369"/>
    <property type="match status" value="1"/>
</dbReference>
<dbReference type="InterPro" id="IPR025380">
    <property type="entry name" value="DUF4369"/>
</dbReference>
<dbReference type="InterPro" id="IPR000866">
    <property type="entry name" value="AhpC/TSA"/>
</dbReference>
<evidence type="ECO:0000256" key="5">
    <source>
        <dbReference type="SAM" id="Coils"/>
    </source>
</evidence>
<protein>
    <submittedName>
        <fullName evidence="8">Thiol:disulfide interchange protein</fullName>
    </submittedName>
</protein>
<keyword evidence="4" id="KW-0676">Redox-active center</keyword>
<evidence type="ECO:0000313" key="8">
    <source>
        <dbReference type="EMBL" id="GGH80542.1"/>
    </source>
</evidence>
<comment type="subcellular location">
    <subcellularLocation>
        <location evidence="1">Cell envelope</location>
    </subcellularLocation>
</comment>
<evidence type="ECO:0000256" key="3">
    <source>
        <dbReference type="ARBA" id="ARBA00023157"/>
    </source>
</evidence>
<dbReference type="GO" id="GO:0016491">
    <property type="term" value="F:oxidoreductase activity"/>
    <property type="evidence" value="ECO:0007669"/>
    <property type="project" value="InterPro"/>
</dbReference>
<dbReference type="GO" id="GO:0017004">
    <property type="term" value="P:cytochrome complex assembly"/>
    <property type="evidence" value="ECO:0007669"/>
    <property type="project" value="UniProtKB-KW"/>
</dbReference>
<dbReference type="EMBL" id="BMIB01000006">
    <property type="protein sequence ID" value="GGH80542.1"/>
    <property type="molecule type" value="Genomic_DNA"/>
</dbReference>
<keyword evidence="5" id="KW-0175">Coiled coil</keyword>
<evidence type="ECO:0000259" key="7">
    <source>
        <dbReference type="PROSITE" id="PS51352"/>
    </source>
</evidence>
<dbReference type="PROSITE" id="PS00194">
    <property type="entry name" value="THIOREDOXIN_1"/>
    <property type="match status" value="1"/>
</dbReference>
<dbReference type="RefSeq" id="WP_188958022.1">
    <property type="nucleotide sequence ID" value="NZ_BMIB01000006.1"/>
</dbReference>
<dbReference type="InterPro" id="IPR017937">
    <property type="entry name" value="Thioredoxin_CS"/>
</dbReference>
<feature type="chain" id="PRO_5037021043" evidence="6">
    <location>
        <begin position="21"/>
        <end position="390"/>
    </location>
</feature>
<dbReference type="Gene3D" id="3.40.30.10">
    <property type="entry name" value="Glutaredoxin"/>
    <property type="match status" value="1"/>
</dbReference>
<dbReference type="PANTHER" id="PTHR42852:SF6">
    <property type="entry name" value="THIOL:DISULFIDE INTERCHANGE PROTEIN DSBE"/>
    <property type="match status" value="1"/>
</dbReference>
<dbReference type="CDD" id="cd02966">
    <property type="entry name" value="TlpA_like_family"/>
    <property type="match status" value="1"/>
</dbReference>
<evidence type="ECO:0000256" key="4">
    <source>
        <dbReference type="ARBA" id="ARBA00023284"/>
    </source>
</evidence>
<dbReference type="PANTHER" id="PTHR42852">
    <property type="entry name" value="THIOL:DISULFIDE INTERCHANGE PROTEIN DSBE"/>
    <property type="match status" value="1"/>
</dbReference>
<dbReference type="GO" id="GO:0030313">
    <property type="term" value="C:cell envelope"/>
    <property type="evidence" value="ECO:0007669"/>
    <property type="project" value="UniProtKB-SubCell"/>
</dbReference>
<dbReference type="PROSITE" id="PS51352">
    <property type="entry name" value="THIOREDOXIN_2"/>
    <property type="match status" value="1"/>
</dbReference>
<reference evidence="8" key="2">
    <citation type="submission" date="2020-09" db="EMBL/GenBank/DDBJ databases">
        <authorList>
            <person name="Sun Q."/>
            <person name="Zhou Y."/>
        </authorList>
    </citation>
    <scope>NUCLEOTIDE SEQUENCE</scope>
    <source>
        <strain evidence="8">CGMCC 1.15290</strain>
    </source>
</reference>
<dbReference type="GO" id="GO:0016209">
    <property type="term" value="F:antioxidant activity"/>
    <property type="evidence" value="ECO:0007669"/>
    <property type="project" value="InterPro"/>
</dbReference>
<dbReference type="SUPFAM" id="SSF52833">
    <property type="entry name" value="Thioredoxin-like"/>
    <property type="match status" value="1"/>
</dbReference>
<dbReference type="AlphaFoldDB" id="A0A917J2W0"/>
<sequence length="390" mass="42426">MKTALLWVLAAAPLSVLAQAKPKTKTTAAAATTATKSYTINGELKNIAEAPEKVLMRYAKDGQGVFDTAVVTNGKYTFKGVANAQAQSATLIGGPVTPRGVDPKFMATIFLEAGVLTVTHVDSFANAQLKGGPANTAWSKLSAEQQPYNAQLQALSASYQAAYQAQDEAKLKEIEAQYDAVEEKNKGIMEAYLKANPGSPIALYVIQRWMPYDLDIEKIEPIYNQLSAVAKASAPGQALKTKIDMAKKTAIGQPAPEFTMNDTLGNPVALSSFKGKYVLIDFWASWCGPCRKENPNVVKAFNTYKDKNFTILGVSLDNQTGKEKWMKAIHDDGLIWTHVSDLQYWNNAAAKEYGVQAIPQNFLVDPQGKIAGKNLRGEELEKKLAELLKS</sequence>